<feature type="transmembrane region" description="Helical" evidence="1">
    <location>
        <begin position="30"/>
        <end position="47"/>
    </location>
</feature>
<keyword evidence="1" id="KW-0472">Membrane</keyword>
<protein>
    <recommendedName>
        <fullName evidence="4">DUF202 domain-containing protein</fullName>
    </recommendedName>
</protein>
<dbReference type="KEGG" id="pcor:KS4_37130"/>
<keyword evidence="1" id="KW-0812">Transmembrane</keyword>
<gene>
    <name evidence="2" type="ORF">KS4_37130</name>
</gene>
<evidence type="ECO:0000313" key="3">
    <source>
        <dbReference type="Proteomes" id="UP000317369"/>
    </source>
</evidence>
<proteinExistence type="predicted"/>
<keyword evidence="3" id="KW-1185">Reference proteome</keyword>
<reference evidence="2 3" key="1">
    <citation type="submission" date="2019-02" db="EMBL/GenBank/DDBJ databases">
        <title>Deep-cultivation of Planctomycetes and their phenomic and genomic characterization uncovers novel biology.</title>
        <authorList>
            <person name="Wiegand S."/>
            <person name="Jogler M."/>
            <person name="Boedeker C."/>
            <person name="Pinto D."/>
            <person name="Vollmers J."/>
            <person name="Rivas-Marin E."/>
            <person name="Kohn T."/>
            <person name="Peeters S.H."/>
            <person name="Heuer A."/>
            <person name="Rast P."/>
            <person name="Oberbeckmann S."/>
            <person name="Bunk B."/>
            <person name="Jeske O."/>
            <person name="Meyerdierks A."/>
            <person name="Storesund J.E."/>
            <person name="Kallscheuer N."/>
            <person name="Luecker S."/>
            <person name="Lage O.M."/>
            <person name="Pohl T."/>
            <person name="Merkel B.J."/>
            <person name="Hornburger P."/>
            <person name="Mueller R.-W."/>
            <person name="Bruemmer F."/>
            <person name="Labrenz M."/>
            <person name="Spormann A.M."/>
            <person name="Op den Camp H."/>
            <person name="Overmann J."/>
            <person name="Amann R."/>
            <person name="Jetten M.S.M."/>
            <person name="Mascher T."/>
            <person name="Medema M.H."/>
            <person name="Devos D.P."/>
            <person name="Kaster A.-K."/>
            <person name="Ovreas L."/>
            <person name="Rohde M."/>
            <person name="Galperin M.Y."/>
            <person name="Jogler C."/>
        </authorList>
    </citation>
    <scope>NUCLEOTIDE SEQUENCE [LARGE SCALE GENOMIC DNA]</scope>
    <source>
        <strain evidence="2 3">KS4</strain>
    </source>
</reference>
<organism evidence="2 3">
    <name type="scientific">Poriferisphaera corsica</name>
    <dbReference type="NCBI Taxonomy" id="2528020"/>
    <lineage>
        <taxon>Bacteria</taxon>
        <taxon>Pseudomonadati</taxon>
        <taxon>Planctomycetota</taxon>
        <taxon>Phycisphaerae</taxon>
        <taxon>Phycisphaerales</taxon>
        <taxon>Phycisphaeraceae</taxon>
        <taxon>Poriferisphaera</taxon>
    </lineage>
</organism>
<dbReference type="EMBL" id="CP036425">
    <property type="protein sequence ID" value="QDU35630.1"/>
    <property type="molecule type" value="Genomic_DNA"/>
</dbReference>
<feature type="transmembrane region" description="Helical" evidence="1">
    <location>
        <begin position="53"/>
        <end position="75"/>
    </location>
</feature>
<evidence type="ECO:0008006" key="4">
    <source>
        <dbReference type="Google" id="ProtNLM"/>
    </source>
</evidence>
<dbReference type="RefSeq" id="WP_145081279.1">
    <property type="nucleotide sequence ID" value="NZ_CP036425.1"/>
</dbReference>
<dbReference type="Proteomes" id="UP000317369">
    <property type="component" value="Chromosome"/>
</dbReference>
<evidence type="ECO:0000256" key="1">
    <source>
        <dbReference type="SAM" id="Phobius"/>
    </source>
</evidence>
<dbReference type="AlphaFoldDB" id="A0A517YZF6"/>
<sequence>MRNPRDVLDELEWDERKDVRREVTRRTRGWLALAMGLFFVLAILRVSGVGSGAGWLMLVSWGLLIGAVAIVWVVIHKRRQVMGDVLEERGYGLDDEEDEKE</sequence>
<keyword evidence="1" id="KW-1133">Transmembrane helix</keyword>
<accession>A0A517YZF6</accession>
<evidence type="ECO:0000313" key="2">
    <source>
        <dbReference type="EMBL" id="QDU35630.1"/>
    </source>
</evidence>
<name>A0A517YZF6_9BACT</name>